<sequence length="981" mass="110208">MSDKPNEVELLARLEEQNRVLLSDAKAVPSLSVLNSVRHREGSISSSVSTESSTEDTRNGAAANNHSNSSPSLSIPAIINRISGMPLASAPLSDQWAHVLSNWDQYVKKRSYVGELIRKGVPDEYRPLIWQLYTGAYDSQPRRAYYSYLEVQSPAEKAIRRDIARTFPKHDLFKDENGYGQESLYRVIKAYSVHDREVGYCQGSGFIAGLLLMQLPELDAFAVLVQLMNEYRLREMYRPAMIELGVCMYQLERLLAETLPDLYTHFVTHSFAPSLYASAWFLTLFSTVLPIPMATRVMDMYIAEGFSFIFRMALSLLKFSEEHLLAADMESMVVFLQNEGPVLWEKNATALFENANNFKLNMKKMKKMEKEYLSMRSHEREDQIELRRLRTENGLLLQRLTRLEEECSVMADRLVQSQLIRAQEAETMISLRCELSILRRTCAANKGNEEHELATDRTADASQKDTNNNHVQEHVEEGLVVDSASMISDKSSCCVSDSAHVNGKVNEEKEVISEFVNGPKVDAESTASSDTPPAPEISETHIRDGPSMPKSNMTIDPVSVSTWAVNRQSRVSTLPRPKYHHRATVCNGDALAFETLHRLQTDLTLSRSQEADTKACLVDLRARYHELEELKTDQATRASEQIAVLKDELFGVKLRETEALARLEELRKRLEEIDSLWQFHMTQCKGTTGESKRASLWLGSHSSDSTEASPKVRLSDRIAEARYLDQISCLQQQITEVTIQREMADRRADRLDQRVTELLESRSEAEGRERGLRLELKQATQACAEIEAKRKADGVMWRSREMELTAQLAERRQAQLQLEYKYESLLATRSLQSAPPPTPKTTRSFDSGPGGRMETHENTSSKGYTLGSYLTMTRTNSVCPSALTGWSTPVESNPTTPKAISCQSLNGALNLDSPSKTSPFTTATSSTSITTRPKSGVTAMWKDIPPAVMTDSIGPLEDLCLVPDDPMITSVYLGTVDQTDT</sequence>
<dbReference type="InterPro" id="IPR035969">
    <property type="entry name" value="Rab-GAP_TBC_sf"/>
</dbReference>
<keyword evidence="2 3" id="KW-0175">Coiled coil</keyword>
<dbReference type="Gene3D" id="1.10.8.270">
    <property type="entry name" value="putative rabgap domain of human tbc1 domain family member 14 like domains"/>
    <property type="match status" value="1"/>
</dbReference>
<evidence type="ECO:0000256" key="4">
    <source>
        <dbReference type="SAM" id="MobiDB-lite"/>
    </source>
</evidence>
<evidence type="ECO:0000313" key="6">
    <source>
        <dbReference type="EMBL" id="CAL5134458.1"/>
    </source>
</evidence>
<dbReference type="FunFam" id="1.10.8.270:FF:000001">
    <property type="entry name" value="TBC1 domain family member 1"/>
    <property type="match status" value="1"/>
</dbReference>
<dbReference type="PANTHER" id="PTHR47219">
    <property type="entry name" value="RAB GTPASE-ACTIVATING PROTEIN 1-LIKE"/>
    <property type="match status" value="1"/>
</dbReference>
<dbReference type="FunFam" id="1.10.472.80:FF:000002">
    <property type="entry name" value="Ecotropic viral integration site 5"/>
    <property type="match status" value="1"/>
</dbReference>
<proteinExistence type="predicted"/>
<dbReference type="PANTHER" id="PTHR47219:SF22">
    <property type="entry name" value="RAB-GAP TBC DOMAIN-CONTAINING PROTEIN"/>
    <property type="match status" value="1"/>
</dbReference>
<dbReference type="Gene3D" id="1.10.10.750">
    <property type="entry name" value="Ypt/Rab-GAP domain of gyp1p, domain 1"/>
    <property type="match status" value="1"/>
</dbReference>
<dbReference type="GO" id="GO:0031267">
    <property type="term" value="F:small GTPase binding"/>
    <property type="evidence" value="ECO:0007669"/>
    <property type="project" value="TreeGrafter"/>
</dbReference>
<evidence type="ECO:0000259" key="5">
    <source>
        <dbReference type="PROSITE" id="PS50086"/>
    </source>
</evidence>
<accession>A0AAV2TH43</accession>
<evidence type="ECO:0000256" key="3">
    <source>
        <dbReference type="SAM" id="Coils"/>
    </source>
</evidence>
<dbReference type="SUPFAM" id="SSF47923">
    <property type="entry name" value="Ypt/Rab-GAP domain of gyp1p"/>
    <property type="match status" value="2"/>
</dbReference>
<dbReference type="Gene3D" id="1.10.472.80">
    <property type="entry name" value="Ypt/Rab-GAP domain of gyp1p, domain 3"/>
    <property type="match status" value="1"/>
</dbReference>
<dbReference type="EMBL" id="CAXLJL010000201">
    <property type="protein sequence ID" value="CAL5134458.1"/>
    <property type="molecule type" value="Genomic_DNA"/>
</dbReference>
<feature type="compositionally biased region" description="Basic and acidic residues" evidence="4">
    <location>
        <begin position="448"/>
        <end position="463"/>
    </location>
</feature>
<keyword evidence="1" id="KW-0343">GTPase activation</keyword>
<evidence type="ECO:0000256" key="2">
    <source>
        <dbReference type="ARBA" id="ARBA00023054"/>
    </source>
</evidence>
<feature type="region of interest" description="Disordered" evidence="4">
    <location>
        <begin position="42"/>
        <end position="70"/>
    </location>
</feature>
<comment type="caution">
    <text evidence="6">The sequence shown here is derived from an EMBL/GenBank/DDBJ whole genome shotgun (WGS) entry which is preliminary data.</text>
</comment>
<dbReference type="InterPro" id="IPR050302">
    <property type="entry name" value="Rab_GAP_TBC_domain"/>
</dbReference>
<feature type="compositionally biased region" description="Low complexity" evidence="4">
    <location>
        <begin position="61"/>
        <end position="70"/>
    </location>
</feature>
<dbReference type="SMART" id="SM00164">
    <property type="entry name" value="TBC"/>
    <property type="match status" value="1"/>
</dbReference>
<feature type="region of interest" description="Disordered" evidence="4">
    <location>
        <begin position="831"/>
        <end position="862"/>
    </location>
</feature>
<dbReference type="AlphaFoldDB" id="A0AAV2TH43"/>
<feature type="compositionally biased region" description="Low complexity" evidence="4">
    <location>
        <begin position="43"/>
        <end position="52"/>
    </location>
</feature>
<protein>
    <recommendedName>
        <fullName evidence="5">Rab-GAP TBC domain-containing protein</fullName>
    </recommendedName>
</protein>
<feature type="region of interest" description="Disordered" evidence="4">
    <location>
        <begin position="517"/>
        <end position="553"/>
    </location>
</feature>
<dbReference type="InterPro" id="IPR000195">
    <property type="entry name" value="Rab-GAP-TBC_dom"/>
</dbReference>
<dbReference type="Pfam" id="PF00566">
    <property type="entry name" value="RabGAP-TBC"/>
    <property type="match status" value="1"/>
</dbReference>
<dbReference type="Proteomes" id="UP001497525">
    <property type="component" value="Unassembled WGS sequence"/>
</dbReference>
<evidence type="ECO:0000256" key="1">
    <source>
        <dbReference type="ARBA" id="ARBA00022468"/>
    </source>
</evidence>
<feature type="coiled-coil region" evidence="3">
    <location>
        <begin position="748"/>
        <end position="819"/>
    </location>
</feature>
<name>A0AAV2TH43_CALDB</name>
<feature type="domain" description="Rab-GAP TBC" evidence="5">
    <location>
        <begin position="120"/>
        <end position="305"/>
    </location>
</feature>
<dbReference type="PROSITE" id="PS50086">
    <property type="entry name" value="TBC_RABGAP"/>
    <property type="match status" value="1"/>
</dbReference>
<feature type="region of interest" description="Disordered" evidence="4">
    <location>
        <begin position="448"/>
        <end position="468"/>
    </location>
</feature>
<gene>
    <name evidence="6" type="ORF">CDAUBV1_LOCUS7837</name>
</gene>
<evidence type="ECO:0000313" key="7">
    <source>
        <dbReference type="Proteomes" id="UP001497525"/>
    </source>
</evidence>
<reference evidence="6" key="1">
    <citation type="submission" date="2024-06" db="EMBL/GenBank/DDBJ databases">
        <authorList>
            <person name="Liu X."/>
            <person name="Lenzi L."/>
            <person name="Haldenby T S."/>
            <person name="Uol C."/>
        </authorList>
    </citation>
    <scope>NUCLEOTIDE SEQUENCE</scope>
</reference>
<dbReference type="GO" id="GO:0005096">
    <property type="term" value="F:GTPase activator activity"/>
    <property type="evidence" value="ECO:0007669"/>
    <property type="project" value="UniProtKB-KW"/>
</dbReference>
<organism evidence="6 7">
    <name type="scientific">Calicophoron daubneyi</name>
    <name type="common">Rumen fluke</name>
    <name type="synonym">Paramphistomum daubneyi</name>
    <dbReference type="NCBI Taxonomy" id="300641"/>
    <lineage>
        <taxon>Eukaryota</taxon>
        <taxon>Metazoa</taxon>
        <taxon>Spiralia</taxon>
        <taxon>Lophotrochozoa</taxon>
        <taxon>Platyhelminthes</taxon>
        <taxon>Trematoda</taxon>
        <taxon>Digenea</taxon>
        <taxon>Plagiorchiida</taxon>
        <taxon>Pronocephalata</taxon>
        <taxon>Paramphistomoidea</taxon>
        <taxon>Paramphistomidae</taxon>
        <taxon>Calicophoron</taxon>
    </lineage>
</organism>